<proteinExistence type="inferred from homology"/>
<dbReference type="EMBL" id="PYLO01000001">
    <property type="protein sequence ID" value="PST39024.1"/>
    <property type="molecule type" value="Genomic_DNA"/>
</dbReference>
<dbReference type="AlphaFoldDB" id="A0A2T3FUV0"/>
<protein>
    <recommendedName>
        <fullName evidence="3">Nuclease SbcCD subunit C</fullName>
    </recommendedName>
</protein>
<evidence type="ECO:0000259" key="5">
    <source>
        <dbReference type="Pfam" id="PF13476"/>
    </source>
</evidence>
<feature type="coiled-coil region" evidence="4">
    <location>
        <begin position="548"/>
        <end position="688"/>
    </location>
</feature>
<name>A0A2T3FUV0_9CLOT</name>
<gene>
    <name evidence="6" type="ORF">C7U56_03650</name>
</gene>
<sequence length="933" mass="106874">MKPKLLTMSAFGSYGGVTQIDFERAGTGLFLITGDTGAGKTTIFDAISFALYGAASGAGREGAMLRSQYAPEDAETWVELTFEDKGQDYTIRRSPAYTRLSKRKNKDGAYTATSVAPKASLLLPDGSEMSGRIREIDEKIRAIVGVDRDQFSQITMIAQGEYIRLLHASSKERKEIFSRIFHTGIYGRIQQKLREADRTLYGRLEDNKTRCEEVIRQVTVPRTEEAVASEWEERWQSLKERYRTNGAELLAFLHHLSEESRRLEEETGRLEENAIQKLAAGQNHLELVKKEKRVLEEKSRLEAFGREMEARRREAAAAYESRKPELEDQIRRMQDALPLYAEQEKKRQAYETLEHQRTALTQNLKKMQNQLETCRTQEEILRNQEREAVEARAALAECRGRREQMERRQAVLQELGKCCEAERTWRKSLEKRQEKFQAAARAYQQSDQLYQDASCRFLAMQAGLLAAELQEGKPCPVCGSLEHPAPCRLETEPIREEQVEALRAGRDDADQKQRTAAEACQEAQISLEHESRRRIEIQGKLYGQNQDSPAAQSDVDALEKELRQMAQEIRRCRQAETTYTDRIAMEETIRQKREANGAGQKKLEAALELKRSEVQQAAIESQTRRNELEELSKRLEWKDSRTLQVELEKRSRELETLAEAVTAADKKAQECREKCRELEGSLSSLREHMEADSETDPEEKIQQAIRHWEEEKTRWSRLHREHMSVRTRNEDAYAALRVYLQEREQLDREKQQISELYQTADGKLSGAARIDFQTYVQRQYFRQMIQAANRRLRRMTKGTFELQCRGLADLGKQGEVGLDLDVYSFVTDRVRDVKTLSGGESFLAALAMALGMADVIQNAAGSVKVDAMFIDEGFGSLDEESRTRAVQVLQELSGGRRLIGIISHVTELKEEMGHKLVVKKGNGGSQVHWEIED</sequence>
<evidence type="ECO:0000313" key="7">
    <source>
        <dbReference type="Proteomes" id="UP000241048"/>
    </source>
</evidence>
<dbReference type="GO" id="GO:0016887">
    <property type="term" value="F:ATP hydrolysis activity"/>
    <property type="evidence" value="ECO:0007669"/>
    <property type="project" value="InterPro"/>
</dbReference>
<dbReference type="InterPro" id="IPR027417">
    <property type="entry name" value="P-loop_NTPase"/>
</dbReference>
<evidence type="ECO:0000256" key="1">
    <source>
        <dbReference type="ARBA" id="ARBA00006930"/>
    </source>
</evidence>
<dbReference type="InterPro" id="IPR038729">
    <property type="entry name" value="Rad50/SbcC_AAA"/>
</dbReference>
<comment type="subunit">
    <text evidence="2">Heterodimer of SbcC and SbcD.</text>
</comment>
<keyword evidence="4" id="KW-0175">Coiled coil</keyword>
<evidence type="ECO:0000256" key="3">
    <source>
        <dbReference type="ARBA" id="ARBA00013368"/>
    </source>
</evidence>
<accession>A0A2T3FUV0</accession>
<dbReference type="RefSeq" id="WP_107000174.1">
    <property type="nucleotide sequence ID" value="NZ_DBFCCR010000033.1"/>
</dbReference>
<evidence type="ECO:0000313" key="6">
    <source>
        <dbReference type="EMBL" id="PST39024.1"/>
    </source>
</evidence>
<dbReference type="SUPFAM" id="SSF52540">
    <property type="entry name" value="P-loop containing nucleoside triphosphate hydrolases"/>
    <property type="match status" value="1"/>
</dbReference>
<reference evidence="6 7" key="1">
    <citation type="submission" date="2018-03" db="EMBL/GenBank/DDBJ databases">
        <title>Lachnoclostridium SNUG30386 gen.nov., sp.nov., isolated from human faeces.</title>
        <authorList>
            <person name="Seo B."/>
            <person name="Jeon K."/>
            <person name="Ko G."/>
        </authorList>
    </citation>
    <scope>NUCLEOTIDE SEQUENCE [LARGE SCALE GENOMIC DNA]</scope>
    <source>
        <strain evidence="6 7">SNUG30386</strain>
    </source>
</reference>
<dbReference type="GO" id="GO:0006302">
    <property type="term" value="P:double-strand break repair"/>
    <property type="evidence" value="ECO:0007669"/>
    <property type="project" value="InterPro"/>
</dbReference>
<dbReference type="Pfam" id="PF13558">
    <property type="entry name" value="SbcC_Walker_B"/>
    <property type="match status" value="1"/>
</dbReference>
<comment type="similarity">
    <text evidence="1">Belongs to the SMC family. SbcC subfamily.</text>
</comment>
<dbReference type="PROSITE" id="PS00675">
    <property type="entry name" value="SIGMA54_INTERACT_1"/>
    <property type="match status" value="1"/>
</dbReference>
<evidence type="ECO:0000256" key="4">
    <source>
        <dbReference type="SAM" id="Coils"/>
    </source>
</evidence>
<feature type="coiled-coil region" evidence="4">
    <location>
        <begin position="253"/>
        <end position="446"/>
    </location>
</feature>
<dbReference type="PANTHER" id="PTHR32114">
    <property type="entry name" value="ABC TRANSPORTER ABCH.3"/>
    <property type="match status" value="1"/>
</dbReference>
<dbReference type="Pfam" id="PF13476">
    <property type="entry name" value="AAA_23"/>
    <property type="match status" value="1"/>
</dbReference>
<evidence type="ECO:0000256" key="2">
    <source>
        <dbReference type="ARBA" id="ARBA00011322"/>
    </source>
</evidence>
<dbReference type="PANTHER" id="PTHR32114:SF2">
    <property type="entry name" value="ABC TRANSPORTER ABCH.3"/>
    <property type="match status" value="1"/>
</dbReference>
<feature type="domain" description="Rad50/SbcC-type AAA" evidence="5">
    <location>
        <begin position="6"/>
        <end position="371"/>
    </location>
</feature>
<comment type="caution">
    <text evidence="6">The sequence shown here is derived from an EMBL/GenBank/DDBJ whole genome shotgun (WGS) entry which is preliminary data.</text>
</comment>
<dbReference type="Proteomes" id="UP000241048">
    <property type="component" value="Unassembled WGS sequence"/>
</dbReference>
<keyword evidence="7" id="KW-1185">Reference proteome</keyword>
<feature type="coiled-coil region" evidence="4">
    <location>
        <begin position="729"/>
        <end position="759"/>
    </location>
</feature>
<organism evidence="6 7">
    <name type="scientific">Clostridium fessum</name>
    <dbReference type="NCBI Taxonomy" id="2126740"/>
    <lineage>
        <taxon>Bacteria</taxon>
        <taxon>Bacillati</taxon>
        <taxon>Bacillota</taxon>
        <taxon>Clostridia</taxon>
        <taxon>Eubacteriales</taxon>
        <taxon>Clostridiaceae</taxon>
        <taxon>Clostridium</taxon>
    </lineage>
</organism>
<dbReference type="InterPro" id="IPR025662">
    <property type="entry name" value="Sigma_54_int_dom_ATP-bd_1"/>
</dbReference>
<dbReference type="Gene3D" id="3.40.50.300">
    <property type="entry name" value="P-loop containing nucleotide triphosphate hydrolases"/>
    <property type="match status" value="2"/>
</dbReference>